<feature type="region of interest" description="Disordered" evidence="5">
    <location>
        <begin position="1"/>
        <end position="59"/>
    </location>
</feature>
<evidence type="ECO:0000256" key="5">
    <source>
        <dbReference type="SAM" id="MobiDB-lite"/>
    </source>
</evidence>
<keyword evidence="1" id="KW-0862">Zinc</keyword>
<feature type="compositionally biased region" description="Polar residues" evidence="5">
    <location>
        <begin position="259"/>
        <end position="288"/>
    </location>
</feature>
<dbReference type="SUPFAM" id="SSF57716">
    <property type="entry name" value="Glucocorticoid receptor-like (DNA-binding domain)"/>
    <property type="match status" value="1"/>
</dbReference>
<dbReference type="PANTHER" id="PTHR47171">
    <property type="entry name" value="FARA-RELATED"/>
    <property type="match status" value="1"/>
</dbReference>
<proteinExistence type="predicted"/>
<keyword evidence="8" id="KW-1185">Reference proteome</keyword>
<keyword evidence="2" id="KW-0805">Transcription regulation</keyword>
<reference evidence="7 8" key="1">
    <citation type="submission" date="2024-04" db="EMBL/GenBank/DDBJ databases">
        <title>Phyllosticta paracitricarpa is synonymous to the EU quarantine fungus P. citricarpa based on phylogenomic analyses.</title>
        <authorList>
            <consortium name="Lawrence Berkeley National Laboratory"/>
            <person name="Van Ingen-Buijs V.A."/>
            <person name="Van Westerhoven A.C."/>
            <person name="Haridas S."/>
            <person name="Skiadas P."/>
            <person name="Martin F."/>
            <person name="Groenewald J.Z."/>
            <person name="Crous P.W."/>
            <person name="Seidl M.F."/>
        </authorList>
    </citation>
    <scope>NUCLEOTIDE SEQUENCE [LARGE SCALE GENOMIC DNA]</scope>
    <source>
        <strain evidence="7 8">CBS 123374</strain>
    </source>
</reference>
<feature type="region of interest" description="Disordered" evidence="5">
    <location>
        <begin position="93"/>
        <end position="228"/>
    </location>
</feature>
<evidence type="ECO:0000313" key="7">
    <source>
        <dbReference type="EMBL" id="KAK8228805.1"/>
    </source>
</evidence>
<protein>
    <recommendedName>
        <fullName evidence="6">GATA-type domain-containing protein</fullName>
    </recommendedName>
</protein>
<evidence type="ECO:0000256" key="2">
    <source>
        <dbReference type="ARBA" id="ARBA00023015"/>
    </source>
</evidence>
<dbReference type="InterPro" id="IPR052073">
    <property type="entry name" value="Amide_Lactam_Regulators"/>
</dbReference>
<evidence type="ECO:0000313" key="8">
    <source>
        <dbReference type="Proteomes" id="UP001492380"/>
    </source>
</evidence>
<evidence type="ECO:0000256" key="4">
    <source>
        <dbReference type="ARBA" id="ARBA00023163"/>
    </source>
</evidence>
<feature type="region of interest" description="Disordered" evidence="5">
    <location>
        <begin position="250"/>
        <end position="288"/>
    </location>
</feature>
<dbReference type="CDD" id="cd12148">
    <property type="entry name" value="fungal_TF_MHR"/>
    <property type="match status" value="1"/>
</dbReference>
<name>A0ABR1YG48_9PEZI</name>
<feature type="domain" description="GATA-type" evidence="6">
    <location>
        <begin position="54"/>
        <end position="102"/>
    </location>
</feature>
<evidence type="ECO:0000259" key="6">
    <source>
        <dbReference type="SMART" id="SM00401"/>
    </source>
</evidence>
<dbReference type="EMBL" id="JBBWRZ010000009">
    <property type="protein sequence ID" value="KAK8228805.1"/>
    <property type="molecule type" value="Genomic_DNA"/>
</dbReference>
<dbReference type="InterPro" id="IPR000679">
    <property type="entry name" value="Znf_GATA"/>
</dbReference>
<keyword evidence="4" id="KW-0804">Transcription</keyword>
<accession>A0ABR1YG48</accession>
<evidence type="ECO:0000256" key="3">
    <source>
        <dbReference type="ARBA" id="ARBA00023125"/>
    </source>
</evidence>
<feature type="region of interest" description="Disordered" evidence="5">
    <location>
        <begin position="322"/>
        <end position="366"/>
    </location>
</feature>
<gene>
    <name evidence="7" type="ORF">HDK90DRAFT_513074</name>
</gene>
<dbReference type="Proteomes" id="UP001492380">
    <property type="component" value="Unassembled WGS sequence"/>
</dbReference>
<organism evidence="7 8">
    <name type="scientific">Phyllosticta capitalensis</name>
    <dbReference type="NCBI Taxonomy" id="121624"/>
    <lineage>
        <taxon>Eukaryota</taxon>
        <taxon>Fungi</taxon>
        <taxon>Dikarya</taxon>
        <taxon>Ascomycota</taxon>
        <taxon>Pezizomycotina</taxon>
        <taxon>Dothideomycetes</taxon>
        <taxon>Dothideomycetes incertae sedis</taxon>
        <taxon>Botryosphaeriales</taxon>
        <taxon>Phyllostictaceae</taxon>
        <taxon>Phyllosticta</taxon>
    </lineage>
</organism>
<evidence type="ECO:0000256" key="1">
    <source>
        <dbReference type="ARBA" id="ARBA00022833"/>
    </source>
</evidence>
<dbReference type="PANTHER" id="PTHR47171:SF5">
    <property type="entry name" value="ZN(II)2CYS6 TRANSCRIPTION FACTOR (EUROFUNG)"/>
    <property type="match status" value="1"/>
</dbReference>
<sequence length="810" mass="89728">MDIPTSSRDPDLQEEAGQRRSRTAIPSERSNIGKKVPRSTAGMDSTMKLKKTRNPDGSVCLGCGKSESVKWGGEPDEPKTLCNACSKVKKERRLLEIKDSKSNPLPEIRSPWPLRPNSSNAPRGPQAAAKDDSDIEEYSSSEETPLAVRRIRQRAAGAGGQLLPGSTSIALSRGTARKGTPNNYPLPKPRAARKAAPTPLQLAKCDRTTPSSSDEQDAVTEGSLLHPDLLPGYRRERFSVTDLFDAARSSPRVDKYDQEPNSGSAPTGATKSVVESQTSLSNEPNARSSIERIVPRPLVVKFTRDHTRAAFKSIVDKDLGMRGTKRAGQNRQGEWLSDKRLRKNSSDALQPRREQATAIGTATKSSQPGGSVPWKYLRAYFITFLGYCITFCPILESSNINDQSWRRSPTLQQAVAAVGSQINPPTGEHKKPEEYFQQVKINLSRQGMEVTHVLIAMIMMYWYGQGSPKAMAVDSAWFWTWFAITLAQEHGFHRESLGDQSPTCNDLGLRRKIWWTLVARDAILGLLKGVLCTNDLEMCTIAKPTFADFGSNRSQADLFIAGTRLSEIVNQTNSRLLTMPKGRFPELPLYDLEIWVLSRPEKQRLHISEDSTASTALFDQDVHQLFLPYLAAITMVYSRSINSPNSGVESYIAACCTAMIFQDFLIRGAGYLRSLQSEVAGRYAIVALEPLYHARRVRLLADAAEDHINVLCQVLEAVKEKWDFRQAIIVEGIERMVGDNSLVAAALTGQEKTSTDLQRLKDSSRGHNWQLFPFLGRGCSLVVDRLIDSGQFVLHKGYRDTVEDSAADGA</sequence>
<dbReference type="SMART" id="SM00401">
    <property type="entry name" value="ZnF_GATA"/>
    <property type="match status" value="1"/>
</dbReference>
<keyword evidence="3" id="KW-0238">DNA-binding</keyword>
<comment type="caution">
    <text evidence="7">The sequence shown here is derived from an EMBL/GenBank/DDBJ whole genome shotgun (WGS) entry which is preliminary data.</text>
</comment>